<dbReference type="PANTHER" id="PTHR33608">
    <property type="entry name" value="BLL2464 PROTEIN"/>
    <property type="match status" value="1"/>
</dbReference>
<name>A0A7T7XQ90_9SPIR</name>
<evidence type="ECO:0000313" key="4">
    <source>
        <dbReference type="Proteomes" id="UP000595917"/>
    </source>
</evidence>
<keyword evidence="1" id="KW-1133">Transmembrane helix</keyword>
<gene>
    <name evidence="3" type="ORF">JFL75_06065</name>
</gene>
<dbReference type="Proteomes" id="UP000595917">
    <property type="component" value="Chromosome"/>
</dbReference>
<evidence type="ECO:0000259" key="2">
    <source>
        <dbReference type="Pfam" id="PF01882"/>
    </source>
</evidence>
<protein>
    <submittedName>
        <fullName evidence="3">DUF58 domain-containing protein</fullName>
    </submittedName>
</protein>
<proteinExistence type="predicted"/>
<keyword evidence="1" id="KW-0472">Membrane</keyword>
<evidence type="ECO:0000256" key="1">
    <source>
        <dbReference type="SAM" id="Phobius"/>
    </source>
</evidence>
<keyword evidence="1" id="KW-0812">Transmembrane</keyword>
<dbReference type="KEGG" id="bhc:JFL75_06065"/>
<dbReference type="InterPro" id="IPR002881">
    <property type="entry name" value="DUF58"/>
</dbReference>
<evidence type="ECO:0000313" key="3">
    <source>
        <dbReference type="EMBL" id="QQO10478.1"/>
    </source>
</evidence>
<dbReference type="RefSeq" id="WP_215627782.1">
    <property type="nucleotide sequence ID" value="NZ_CP067089.2"/>
</dbReference>
<feature type="transmembrane region" description="Helical" evidence="1">
    <location>
        <begin position="31"/>
        <end position="52"/>
    </location>
</feature>
<dbReference type="AlphaFoldDB" id="A0A7T7XQ90"/>
<keyword evidence="4" id="KW-1185">Reference proteome</keyword>
<accession>A0A7T7XQ90</accession>
<reference evidence="3" key="1">
    <citation type="submission" date="2021-01" db="EMBL/GenBank/DDBJ databases">
        <title>Description of Breznakiella homolactica.</title>
        <authorList>
            <person name="Song Y."/>
            <person name="Brune A."/>
        </authorList>
    </citation>
    <scope>NUCLEOTIDE SEQUENCE</scope>
    <source>
        <strain evidence="3">RmG30</strain>
    </source>
</reference>
<dbReference type="PANTHER" id="PTHR33608:SF3">
    <property type="entry name" value="SLR2013 PROTEIN"/>
    <property type="match status" value="1"/>
</dbReference>
<dbReference type="EMBL" id="CP067089">
    <property type="protein sequence ID" value="QQO10478.1"/>
    <property type="molecule type" value="Genomic_DNA"/>
</dbReference>
<organism evidence="3 4">
    <name type="scientific">Breznakiella homolactica</name>
    <dbReference type="NCBI Taxonomy" id="2798577"/>
    <lineage>
        <taxon>Bacteria</taxon>
        <taxon>Pseudomonadati</taxon>
        <taxon>Spirochaetota</taxon>
        <taxon>Spirochaetia</taxon>
        <taxon>Spirochaetales</taxon>
        <taxon>Breznakiellaceae</taxon>
        <taxon>Breznakiella</taxon>
    </lineage>
</organism>
<dbReference type="Pfam" id="PF01882">
    <property type="entry name" value="DUF58"/>
    <property type="match status" value="1"/>
</dbReference>
<feature type="domain" description="DUF58" evidence="2">
    <location>
        <begin position="203"/>
        <end position="389"/>
    </location>
</feature>
<sequence length="440" mass="50166">MKPGRSLFIAALLWLVLGAGAFFSESLSLVWFLSGVTLLPFLIADALFLVFFTDRLSSERKISNSLALGQPAAVQIYLRRNGKGIIPFGITLFDMYPASMKCQAFPARLDRKLLKEGASILFEYQLIPAERGPWEFASLELLLASPLRFWRLRTVHETKNTGRTYPDFKKLIGSGGLDIRALMEKTGLKNIRKRGQGLEFMSLREYQLGDPVKNIDWRATSRRQKPIIREYQEEQDQQILILLDSGYRLHRREGEYTQFDSALNASLLLAYVALKHEDTVAMASFGNGERWLQPRKGMSTLTALMNSLYDLHSAPVPSSPFSALETALSRLNRRTFIVLISNLREEDGESLSWILPRIQRRHLFLAVSLREKEAEELSRKVPVTLDDSMEKAAAFSYLYSRKQLYKTWEHSGLLTMEASAEELSSELINRYLSLKRSGQL</sequence>